<dbReference type="GO" id="GO:0003700">
    <property type="term" value="F:DNA-binding transcription factor activity"/>
    <property type="evidence" value="ECO:0007669"/>
    <property type="project" value="InterPro"/>
</dbReference>
<dbReference type="EMBL" id="FUYV01000001">
    <property type="protein sequence ID" value="SKB33887.1"/>
    <property type="molecule type" value="Genomic_DNA"/>
</dbReference>
<proteinExistence type="predicted"/>
<evidence type="ECO:0000259" key="4">
    <source>
        <dbReference type="PROSITE" id="PS01124"/>
    </source>
</evidence>
<keyword evidence="3" id="KW-0804">Transcription</keyword>
<feature type="domain" description="HTH araC/xylS-type" evidence="4">
    <location>
        <begin position="155"/>
        <end position="251"/>
    </location>
</feature>
<keyword evidence="1" id="KW-0805">Transcription regulation</keyword>
<dbReference type="RefSeq" id="WP_079556029.1">
    <property type="nucleotide sequence ID" value="NZ_CP021904.1"/>
</dbReference>
<dbReference type="STRING" id="889453.SAMN03080601_00249"/>
<organism evidence="5 6">
    <name type="scientific">Alkalitalea saponilacus</name>
    <dbReference type="NCBI Taxonomy" id="889453"/>
    <lineage>
        <taxon>Bacteria</taxon>
        <taxon>Pseudomonadati</taxon>
        <taxon>Bacteroidota</taxon>
        <taxon>Bacteroidia</taxon>
        <taxon>Marinilabiliales</taxon>
        <taxon>Marinilabiliaceae</taxon>
        <taxon>Alkalitalea</taxon>
    </lineage>
</organism>
<evidence type="ECO:0000256" key="2">
    <source>
        <dbReference type="ARBA" id="ARBA00023125"/>
    </source>
</evidence>
<evidence type="ECO:0000256" key="1">
    <source>
        <dbReference type="ARBA" id="ARBA00023015"/>
    </source>
</evidence>
<keyword evidence="6" id="KW-1185">Reference proteome</keyword>
<dbReference type="KEGG" id="asx:CDL62_05950"/>
<dbReference type="SMART" id="SM00342">
    <property type="entry name" value="HTH_ARAC"/>
    <property type="match status" value="1"/>
</dbReference>
<dbReference type="Proteomes" id="UP000191055">
    <property type="component" value="Unassembled WGS sequence"/>
</dbReference>
<dbReference type="InterPro" id="IPR009057">
    <property type="entry name" value="Homeodomain-like_sf"/>
</dbReference>
<sequence length="251" mass="28841">MYYEYLPDKRLSHLIEVYWISENFGMSPIVQRILPDGCVDIILSLGSTSRDSHTNSRHFYIVGTITSYLDVAFQSGKIQMLGIRFRPAGITAFTRMPIDDLTNKFIELTLADTLFEKDFHERLSDLPTIEECITKIEHFLISRLPYAFTPEKRIESAIDYIRKANGQISVTKIADIACLSERQLERKFKAVVGISPNKFSRIIKFKHALNHLRHCPQESLYSAAIDCGYFDHSHLIKDFKKFGGTVPCELK</sequence>
<protein>
    <submittedName>
        <fullName evidence="5">Helix-turn-helix domain-containing protein</fullName>
    </submittedName>
</protein>
<evidence type="ECO:0000256" key="3">
    <source>
        <dbReference type="ARBA" id="ARBA00023163"/>
    </source>
</evidence>
<dbReference type="InterPro" id="IPR018060">
    <property type="entry name" value="HTH_AraC"/>
</dbReference>
<dbReference type="Pfam" id="PF20240">
    <property type="entry name" value="DUF6597"/>
    <property type="match status" value="1"/>
</dbReference>
<dbReference type="OrthoDB" id="323290at2"/>
<keyword evidence="2" id="KW-0238">DNA-binding</keyword>
<dbReference type="InterPro" id="IPR046532">
    <property type="entry name" value="DUF6597"/>
</dbReference>
<dbReference type="PANTHER" id="PTHR46796">
    <property type="entry name" value="HTH-TYPE TRANSCRIPTIONAL ACTIVATOR RHAS-RELATED"/>
    <property type="match status" value="1"/>
</dbReference>
<name>A0A1T5AGK6_9BACT</name>
<dbReference type="InterPro" id="IPR050204">
    <property type="entry name" value="AraC_XylS_family_regulators"/>
</dbReference>
<dbReference type="PROSITE" id="PS01124">
    <property type="entry name" value="HTH_ARAC_FAMILY_2"/>
    <property type="match status" value="1"/>
</dbReference>
<dbReference type="GO" id="GO:0043565">
    <property type="term" value="F:sequence-specific DNA binding"/>
    <property type="evidence" value="ECO:0007669"/>
    <property type="project" value="InterPro"/>
</dbReference>
<dbReference type="Pfam" id="PF12833">
    <property type="entry name" value="HTH_18"/>
    <property type="match status" value="1"/>
</dbReference>
<evidence type="ECO:0000313" key="6">
    <source>
        <dbReference type="Proteomes" id="UP000191055"/>
    </source>
</evidence>
<gene>
    <name evidence="5" type="ORF">SAMN03080601_00249</name>
</gene>
<evidence type="ECO:0000313" key="5">
    <source>
        <dbReference type="EMBL" id="SKB33887.1"/>
    </source>
</evidence>
<dbReference type="AlphaFoldDB" id="A0A1T5AGK6"/>
<reference evidence="5 6" key="1">
    <citation type="submission" date="2017-02" db="EMBL/GenBank/DDBJ databases">
        <authorList>
            <person name="Peterson S.W."/>
        </authorList>
    </citation>
    <scope>NUCLEOTIDE SEQUENCE [LARGE SCALE GENOMIC DNA]</scope>
    <source>
        <strain evidence="5 6">DSM 24412</strain>
    </source>
</reference>
<dbReference type="Gene3D" id="1.10.10.60">
    <property type="entry name" value="Homeodomain-like"/>
    <property type="match status" value="1"/>
</dbReference>
<accession>A0A1T5AGK6</accession>
<dbReference type="SUPFAM" id="SSF46689">
    <property type="entry name" value="Homeodomain-like"/>
    <property type="match status" value="1"/>
</dbReference>
<dbReference type="PANTHER" id="PTHR46796:SF13">
    <property type="entry name" value="HTH-TYPE TRANSCRIPTIONAL ACTIVATOR RHAS"/>
    <property type="match status" value="1"/>
</dbReference>